<keyword evidence="1" id="KW-0696">RNA-directed RNA polymerase</keyword>
<keyword evidence="4" id="KW-0547">Nucleotide-binding</keyword>
<sequence>EGNGLWPKMHILCDLVPEPHPLYAHCVQRSRNYQWAILVTPVVTTTRGLPAGIPGTSILNSVCHMILYTSSHWMRAELAGVLQRTQSSFQEPM</sequence>
<organism evidence="6">
    <name type="scientific">Calicivirus BtCalV/EP38/HUN/2013</name>
    <dbReference type="NCBI Taxonomy" id="1511637"/>
    <lineage>
        <taxon>Viruses</taxon>
        <taxon>Riboviria</taxon>
        <taxon>Orthornavirae</taxon>
        <taxon>Pisuviricota</taxon>
        <taxon>Pisoniviricetes</taxon>
        <taxon>Picornavirales</taxon>
        <taxon>Caliciviridae</taxon>
    </lineage>
</organism>
<feature type="non-terminal residue" evidence="6">
    <location>
        <position position="93"/>
    </location>
</feature>
<evidence type="ECO:0000256" key="5">
    <source>
        <dbReference type="ARBA" id="ARBA00022953"/>
    </source>
</evidence>
<keyword evidence="2" id="KW-0808">Transferase</keyword>
<proteinExistence type="predicted"/>
<dbReference type="Gene3D" id="3.30.70.270">
    <property type="match status" value="1"/>
</dbReference>
<evidence type="ECO:0000256" key="2">
    <source>
        <dbReference type="ARBA" id="ARBA00022679"/>
    </source>
</evidence>
<evidence type="ECO:0000256" key="3">
    <source>
        <dbReference type="ARBA" id="ARBA00022695"/>
    </source>
</evidence>
<dbReference type="InterPro" id="IPR043502">
    <property type="entry name" value="DNA/RNA_pol_sf"/>
</dbReference>
<evidence type="ECO:0000256" key="4">
    <source>
        <dbReference type="ARBA" id="ARBA00022741"/>
    </source>
</evidence>
<protein>
    <submittedName>
        <fullName evidence="6">Polyprotein</fullName>
    </submittedName>
</protein>
<dbReference type="GO" id="GO:0000166">
    <property type="term" value="F:nucleotide binding"/>
    <property type="evidence" value="ECO:0007669"/>
    <property type="project" value="UniProtKB-KW"/>
</dbReference>
<feature type="non-terminal residue" evidence="6">
    <location>
        <position position="1"/>
    </location>
</feature>
<dbReference type="EMBL" id="KJ652320">
    <property type="protein sequence ID" value="AID54989.1"/>
    <property type="molecule type" value="Genomic_RNA"/>
</dbReference>
<dbReference type="SUPFAM" id="SSF56672">
    <property type="entry name" value="DNA/RNA polymerases"/>
    <property type="match status" value="1"/>
</dbReference>
<evidence type="ECO:0000313" key="6">
    <source>
        <dbReference type="EMBL" id="AID54989.1"/>
    </source>
</evidence>
<accession>A0A068EU42</accession>
<dbReference type="InterPro" id="IPR043128">
    <property type="entry name" value="Rev_trsase/Diguanyl_cyclase"/>
</dbReference>
<dbReference type="GO" id="GO:0003968">
    <property type="term" value="F:RNA-directed RNA polymerase activity"/>
    <property type="evidence" value="ECO:0007669"/>
    <property type="project" value="UniProtKB-KW"/>
</dbReference>
<keyword evidence="5" id="KW-0693">Viral RNA replication</keyword>
<reference evidence="6" key="1">
    <citation type="submission" date="2014-04" db="EMBL/GenBank/DDBJ databases">
        <title>Molecular survey of bat-transmitted RNA viruses - discovering astro- corona and novel caliciviruses in Hungary.</title>
        <authorList>
            <person name="Kemenesi G."/>
            <person name="Jakab F."/>
        </authorList>
    </citation>
    <scope>NUCLEOTIDE SEQUENCE</scope>
    <source>
        <strain evidence="6">BtCalV/EP38/HUN/2013</strain>
    </source>
</reference>
<name>A0A068EU42_9CALI</name>
<keyword evidence="3" id="KW-0548">Nucleotidyltransferase</keyword>
<evidence type="ECO:0000256" key="1">
    <source>
        <dbReference type="ARBA" id="ARBA00022484"/>
    </source>
</evidence>